<gene>
    <name evidence="2" type="ORF">GCM10012289_75780</name>
</gene>
<dbReference type="Pfam" id="PF04545">
    <property type="entry name" value="Sigma70_r4"/>
    <property type="match status" value="1"/>
</dbReference>
<organism evidence="2 3">
    <name type="scientific">Nonomuraea cavernae</name>
    <dbReference type="NCBI Taxonomy" id="2045107"/>
    <lineage>
        <taxon>Bacteria</taxon>
        <taxon>Bacillati</taxon>
        <taxon>Actinomycetota</taxon>
        <taxon>Actinomycetes</taxon>
        <taxon>Streptosporangiales</taxon>
        <taxon>Streptosporangiaceae</taxon>
        <taxon>Nonomuraea</taxon>
    </lineage>
</organism>
<dbReference type="InterPro" id="IPR036388">
    <property type="entry name" value="WH-like_DNA-bd_sf"/>
</dbReference>
<name>A0A917ZJ37_9ACTN</name>
<sequence>MDGLAPRQALIMRLRFGLDGHDPCTPREIAVKLGLTPQWVRQLEKESLAWMRGHGSRQGLRAWAS</sequence>
<dbReference type="InterPro" id="IPR000943">
    <property type="entry name" value="RNA_pol_sigma70"/>
</dbReference>
<keyword evidence="3" id="KW-1185">Reference proteome</keyword>
<evidence type="ECO:0000313" key="3">
    <source>
        <dbReference type="Proteomes" id="UP000646523"/>
    </source>
</evidence>
<dbReference type="GO" id="GO:0003700">
    <property type="term" value="F:DNA-binding transcription factor activity"/>
    <property type="evidence" value="ECO:0007669"/>
    <property type="project" value="InterPro"/>
</dbReference>
<evidence type="ECO:0000313" key="2">
    <source>
        <dbReference type="EMBL" id="GGO83074.1"/>
    </source>
</evidence>
<dbReference type="Proteomes" id="UP000646523">
    <property type="component" value="Unassembled WGS sequence"/>
</dbReference>
<dbReference type="AlphaFoldDB" id="A0A917ZJ37"/>
<comment type="caution">
    <text evidence="2">The sequence shown here is derived from an EMBL/GenBank/DDBJ whole genome shotgun (WGS) entry which is preliminary data.</text>
</comment>
<reference evidence="2" key="1">
    <citation type="journal article" date="2014" name="Int. J. Syst. Evol. Microbiol.">
        <title>Complete genome sequence of Corynebacterium casei LMG S-19264T (=DSM 44701T), isolated from a smear-ripened cheese.</title>
        <authorList>
            <consortium name="US DOE Joint Genome Institute (JGI-PGF)"/>
            <person name="Walter F."/>
            <person name="Albersmeier A."/>
            <person name="Kalinowski J."/>
            <person name="Ruckert C."/>
        </authorList>
    </citation>
    <scope>NUCLEOTIDE SEQUENCE</scope>
    <source>
        <strain evidence="2">CGMCC 4.7368</strain>
    </source>
</reference>
<dbReference type="InterPro" id="IPR007630">
    <property type="entry name" value="RNA_pol_sigma70_r4"/>
</dbReference>
<reference evidence="2" key="2">
    <citation type="submission" date="2020-09" db="EMBL/GenBank/DDBJ databases">
        <authorList>
            <person name="Sun Q."/>
            <person name="Zhou Y."/>
        </authorList>
    </citation>
    <scope>NUCLEOTIDE SEQUENCE</scope>
    <source>
        <strain evidence="2">CGMCC 4.7368</strain>
    </source>
</reference>
<dbReference type="PRINTS" id="PR00046">
    <property type="entry name" value="SIGMA70FCT"/>
</dbReference>
<dbReference type="GO" id="GO:0006352">
    <property type="term" value="P:DNA-templated transcription initiation"/>
    <property type="evidence" value="ECO:0007669"/>
    <property type="project" value="InterPro"/>
</dbReference>
<dbReference type="InterPro" id="IPR013324">
    <property type="entry name" value="RNA_pol_sigma_r3/r4-like"/>
</dbReference>
<dbReference type="PROSITE" id="PS00716">
    <property type="entry name" value="SIGMA70_2"/>
    <property type="match status" value="1"/>
</dbReference>
<dbReference type="Gene3D" id="1.10.10.10">
    <property type="entry name" value="Winged helix-like DNA-binding domain superfamily/Winged helix DNA-binding domain"/>
    <property type="match status" value="1"/>
</dbReference>
<accession>A0A917ZJ37</accession>
<protein>
    <recommendedName>
        <fullName evidence="1">RNA polymerase sigma-70 domain-containing protein</fullName>
    </recommendedName>
</protein>
<dbReference type="EMBL" id="BMNH01000048">
    <property type="protein sequence ID" value="GGO83074.1"/>
    <property type="molecule type" value="Genomic_DNA"/>
</dbReference>
<evidence type="ECO:0000259" key="1">
    <source>
        <dbReference type="PROSITE" id="PS00716"/>
    </source>
</evidence>
<feature type="domain" description="RNA polymerase sigma-70" evidence="1">
    <location>
        <begin position="25"/>
        <end position="51"/>
    </location>
</feature>
<dbReference type="SUPFAM" id="SSF88659">
    <property type="entry name" value="Sigma3 and sigma4 domains of RNA polymerase sigma factors"/>
    <property type="match status" value="1"/>
</dbReference>
<proteinExistence type="predicted"/>